<feature type="transmembrane region" description="Helical" evidence="6">
    <location>
        <begin position="298"/>
        <end position="318"/>
    </location>
</feature>
<keyword evidence="3 6" id="KW-0812">Transmembrane</keyword>
<comment type="caution">
    <text evidence="7">The sequence shown here is derived from an EMBL/GenBank/DDBJ whole genome shotgun (WGS) entry which is preliminary data.</text>
</comment>
<comment type="subcellular location">
    <subcellularLocation>
        <location evidence="1">Cell membrane</location>
        <topology evidence="1">Multi-pass membrane protein</topology>
    </subcellularLocation>
</comment>
<gene>
    <name evidence="7" type="ORF">I5907_10705</name>
</gene>
<evidence type="ECO:0000313" key="8">
    <source>
        <dbReference type="Proteomes" id="UP000628448"/>
    </source>
</evidence>
<dbReference type="PANTHER" id="PTHR30250">
    <property type="entry name" value="PST FAMILY PREDICTED COLANIC ACID TRANSPORTER"/>
    <property type="match status" value="1"/>
</dbReference>
<sequence length="441" mass="48723">MSNKKNALLQAQAFASQLLPAIIGVLSFMLLVRNIPQEVLGEYLIYMAAVVLFEMIKSGGLQSALVMRLAGAKEEEERTIMGSAYWLGALLAGGISLVLAVLYFTNVFKSNPGIQVFCGWYACVGIITLPLHIAEASAVAKQDIRFLLWLRILQSLNAFSIAVYAFFFKGSLEAFATIHLCFNAILLLVVLLSGKTNPLFILRKARAEVKELFALIRYTLATLATTNLLKSADTFLIGSFLGPKLVAAYAVPLKLTELFEIPLRSLSTTAFPQLAAKNNGNDKAGFNNLFTQYISWAYMLYIPALIAAFILAPFLVTFIGGHDYAFTAPVFRVFILYGLLLPADRLTGISLDALQKPKLNFVKVLMMAVINILGDIMAIQFSGKLEWIAFASVLNAATGAFFGLWMLNKLHIIQSKKLYTEMWAYSFGFMKKSWQHVKGTL</sequence>
<proteinExistence type="predicted"/>
<reference evidence="7" key="1">
    <citation type="submission" date="2020-11" db="EMBL/GenBank/DDBJ databases">
        <title>Bacterial whole genome sequence for Panacibacter sp. DH6.</title>
        <authorList>
            <person name="Le V."/>
            <person name="Ko S."/>
            <person name="Ahn C.-Y."/>
            <person name="Oh H.-M."/>
        </authorList>
    </citation>
    <scope>NUCLEOTIDE SEQUENCE</scope>
    <source>
        <strain evidence="7">DH6</strain>
    </source>
</reference>
<feature type="transmembrane region" description="Helical" evidence="6">
    <location>
        <begin position="85"/>
        <end position="108"/>
    </location>
</feature>
<dbReference type="Pfam" id="PF01943">
    <property type="entry name" value="Polysacc_synt"/>
    <property type="match status" value="1"/>
</dbReference>
<evidence type="ECO:0000256" key="2">
    <source>
        <dbReference type="ARBA" id="ARBA00022475"/>
    </source>
</evidence>
<evidence type="ECO:0000256" key="4">
    <source>
        <dbReference type="ARBA" id="ARBA00022989"/>
    </source>
</evidence>
<keyword evidence="5 6" id="KW-0472">Membrane</keyword>
<keyword evidence="8" id="KW-1185">Reference proteome</keyword>
<feature type="transmembrane region" description="Helical" evidence="6">
    <location>
        <begin position="12"/>
        <end position="31"/>
    </location>
</feature>
<feature type="transmembrane region" description="Helical" evidence="6">
    <location>
        <begin position="387"/>
        <end position="407"/>
    </location>
</feature>
<keyword evidence="4 6" id="KW-1133">Transmembrane helix</keyword>
<evidence type="ECO:0000256" key="6">
    <source>
        <dbReference type="SAM" id="Phobius"/>
    </source>
</evidence>
<dbReference type="InterPro" id="IPR050833">
    <property type="entry name" value="Poly_Biosynth_Transport"/>
</dbReference>
<feature type="transmembrane region" description="Helical" evidence="6">
    <location>
        <begin position="43"/>
        <end position="65"/>
    </location>
</feature>
<dbReference type="Proteomes" id="UP000628448">
    <property type="component" value="Unassembled WGS sequence"/>
</dbReference>
<feature type="transmembrane region" description="Helical" evidence="6">
    <location>
        <begin position="324"/>
        <end position="343"/>
    </location>
</feature>
<keyword evidence="2" id="KW-1003">Cell membrane</keyword>
<feature type="transmembrane region" description="Helical" evidence="6">
    <location>
        <begin position="174"/>
        <end position="194"/>
    </location>
</feature>
<dbReference type="AlphaFoldDB" id="A0A931GWS0"/>
<dbReference type="GO" id="GO:0005886">
    <property type="term" value="C:plasma membrane"/>
    <property type="evidence" value="ECO:0007669"/>
    <property type="project" value="UniProtKB-SubCell"/>
</dbReference>
<dbReference type="PANTHER" id="PTHR30250:SF26">
    <property type="entry name" value="PSMA PROTEIN"/>
    <property type="match status" value="1"/>
</dbReference>
<evidence type="ECO:0000256" key="5">
    <source>
        <dbReference type="ARBA" id="ARBA00023136"/>
    </source>
</evidence>
<organism evidence="7 8">
    <name type="scientific">Panacibacter microcysteis</name>
    <dbReference type="NCBI Taxonomy" id="2793269"/>
    <lineage>
        <taxon>Bacteria</taxon>
        <taxon>Pseudomonadati</taxon>
        <taxon>Bacteroidota</taxon>
        <taxon>Chitinophagia</taxon>
        <taxon>Chitinophagales</taxon>
        <taxon>Chitinophagaceae</taxon>
        <taxon>Panacibacter</taxon>
    </lineage>
</organism>
<protein>
    <submittedName>
        <fullName evidence="7">Oligosaccharide flippase family protein</fullName>
    </submittedName>
</protein>
<dbReference type="InterPro" id="IPR002797">
    <property type="entry name" value="Polysacc_synth"/>
</dbReference>
<name>A0A931GWS0_9BACT</name>
<evidence type="ECO:0000256" key="1">
    <source>
        <dbReference type="ARBA" id="ARBA00004651"/>
    </source>
</evidence>
<feature type="transmembrane region" description="Helical" evidence="6">
    <location>
        <begin position="146"/>
        <end position="168"/>
    </location>
</feature>
<feature type="transmembrane region" description="Helical" evidence="6">
    <location>
        <begin position="114"/>
        <end position="134"/>
    </location>
</feature>
<accession>A0A931GWS0</accession>
<feature type="transmembrane region" description="Helical" evidence="6">
    <location>
        <begin position="364"/>
        <end position="381"/>
    </location>
</feature>
<dbReference type="RefSeq" id="WP_196990709.1">
    <property type="nucleotide sequence ID" value="NZ_JADWYR010000001.1"/>
</dbReference>
<dbReference type="EMBL" id="JADWYR010000001">
    <property type="protein sequence ID" value="MBG9376708.1"/>
    <property type="molecule type" value="Genomic_DNA"/>
</dbReference>
<evidence type="ECO:0000256" key="3">
    <source>
        <dbReference type="ARBA" id="ARBA00022692"/>
    </source>
</evidence>
<evidence type="ECO:0000313" key="7">
    <source>
        <dbReference type="EMBL" id="MBG9376708.1"/>
    </source>
</evidence>